<reference evidence="2 3" key="1">
    <citation type="journal article" date="2023" name="J. Hered.">
        <title>Chromosome-level genome of the wood stork (Mycteria americana) provides insight into avian chromosome evolution.</title>
        <authorList>
            <person name="Flamio R. Jr."/>
            <person name="Ramstad K.M."/>
        </authorList>
    </citation>
    <scope>NUCLEOTIDE SEQUENCE [LARGE SCALE GENOMIC DNA]</scope>
    <source>
        <strain evidence="2">JAX WOST 10</strain>
    </source>
</reference>
<gene>
    <name evidence="2" type="ORF">QYF61_011123</name>
</gene>
<accession>A0AAN7NIR1</accession>
<proteinExistence type="predicted"/>
<dbReference type="Proteomes" id="UP001333110">
    <property type="component" value="Unassembled WGS sequence"/>
</dbReference>
<organism evidence="2 3">
    <name type="scientific">Mycteria americana</name>
    <name type="common">Wood stork</name>
    <dbReference type="NCBI Taxonomy" id="33587"/>
    <lineage>
        <taxon>Eukaryota</taxon>
        <taxon>Metazoa</taxon>
        <taxon>Chordata</taxon>
        <taxon>Craniata</taxon>
        <taxon>Vertebrata</taxon>
        <taxon>Euteleostomi</taxon>
        <taxon>Archelosauria</taxon>
        <taxon>Archosauria</taxon>
        <taxon>Dinosauria</taxon>
        <taxon>Saurischia</taxon>
        <taxon>Theropoda</taxon>
        <taxon>Coelurosauria</taxon>
        <taxon>Aves</taxon>
        <taxon>Neognathae</taxon>
        <taxon>Neoaves</taxon>
        <taxon>Aequornithes</taxon>
        <taxon>Ciconiiformes</taxon>
        <taxon>Ciconiidae</taxon>
        <taxon>Mycteria</taxon>
    </lineage>
</organism>
<dbReference type="EMBL" id="JAUNZN010000002">
    <property type="protein sequence ID" value="KAK4826755.1"/>
    <property type="molecule type" value="Genomic_DNA"/>
</dbReference>
<evidence type="ECO:0008006" key="4">
    <source>
        <dbReference type="Google" id="ProtNLM"/>
    </source>
</evidence>
<evidence type="ECO:0000256" key="1">
    <source>
        <dbReference type="SAM" id="MobiDB-lite"/>
    </source>
</evidence>
<evidence type="ECO:0000313" key="3">
    <source>
        <dbReference type="Proteomes" id="UP001333110"/>
    </source>
</evidence>
<protein>
    <recommendedName>
        <fullName evidence="4">Reverse transcriptase domain-containing protein</fullName>
    </recommendedName>
</protein>
<name>A0AAN7NIR1_MYCAM</name>
<keyword evidence="3" id="KW-1185">Reference proteome</keyword>
<sequence length="211" mass="24198">MGSPQWLEKGPCDTHLRKRPKGQPGKLQEGQPHLCPWKNHGLSPLGKLFWAYEREDGDWGTGGPYLTNLITVYNKVIEFVGGKRAVDVIYHNFSKAFDTVSLEPKLGCYNLDRWATRWIKNWLTCWAQRVLIRRLYSTWRLLTIGILQGPVLGPVTFHIFINDLKEVKLDKDKCKVLHQKGVAFCNDMAGDCLAGETALLERPCRCWWTVS</sequence>
<comment type="caution">
    <text evidence="2">The sequence shown here is derived from an EMBL/GenBank/DDBJ whole genome shotgun (WGS) entry which is preliminary data.</text>
</comment>
<dbReference type="AlphaFoldDB" id="A0AAN7NIR1"/>
<dbReference type="PANTHER" id="PTHR33332">
    <property type="entry name" value="REVERSE TRANSCRIPTASE DOMAIN-CONTAINING PROTEIN"/>
    <property type="match status" value="1"/>
</dbReference>
<feature type="region of interest" description="Disordered" evidence="1">
    <location>
        <begin position="1"/>
        <end position="32"/>
    </location>
</feature>
<evidence type="ECO:0000313" key="2">
    <source>
        <dbReference type="EMBL" id="KAK4826755.1"/>
    </source>
</evidence>